<dbReference type="AlphaFoldDB" id="A0A9P8ZXL8"/>
<gene>
    <name evidence="1" type="ORF">BKA67DRAFT_273406</name>
</gene>
<dbReference type="GeneID" id="70124788"/>
<name>A0A9P8ZXL8_9PEZI</name>
<dbReference type="Proteomes" id="UP000758603">
    <property type="component" value="Unassembled WGS sequence"/>
</dbReference>
<protein>
    <submittedName>
        <fullName evidence="1">Uncharacterized protein</fullName>
    </submittedName>
</protein>
<comment type="caution">
    <text evidence="1">The sequence shown here is derived from an EMBL/GenBank/DDBJ whole genome shotgun (WGS) entry which is preliminary data.</text>
</comment>
<dbReference type="EMBL" id="JAGPXC010000004">
    <property type="protein sequence ID" value="KAH6654258.1"/>
    <property type="molecule type" value="Genomic_DNA"/>
</dbReference>
<accession>A0A9P8ZXL8</accession>
<reference evidence="1" key="1">
    <citation type="journal article" date="2021" name="Nat. Commun.">
        <title>Genetic determinants of endophytism in the Arabidopsis root mycobiome.</title>
        <authorList>
            <person name="Mesny F."/>
            <person name="Miyauchi S."/>
            <person name="Thiergart T."/>
            <person name="Pickel B."/>
            <person name="Atanasova L."/>
            <person name="Karlsson M."/>
            <person name="Huettel B."/>
            <person name="Barry K.W."/>
            <person name="Haridas S."/>
            <person name="Chen C."/>
            <person name="Bauer D."/>
            <person name="Andreopoulos W."/>
            <person name="Pangilinan J."/>
            <person name="LaButti K."/>
            <person name="Riley R."/>
            <person name="Lipzen A."/>
            <person name="Clum A."/>
            <person name="Drula E."/>
            <person name="Henrissat B."/>
            <person name="Kohler A."/>
            <person name="Grigoriev I.V."/>
            <person name="Martin F.M."/>
            <person name="Hacquard S."/>
        </authorList>
    </citation>
    <scope>NUCLEOTIDE SEQUENCE</scope>
    <source>
        <strain evidence="1">MPI-SDFR-AT-0073</strain>
    </source>
</reference>
<evidence type="ECO:0000313" key="2">
    <source>
        <dbReference type="Proteomes" id="UP000758603"/>
    </source>
</evidence>
<organism evidence="1 2">
    <name type="scientific">Truncatella angustata</name>
    <dbReference type="NCBI Taxonomy" id="152316"/>
    <lineage>
        <taxon>Eukaryota</taxon>
        <taxon>Fungi</taxon>
        <taxon>Dikarya</taxon>
        <taxon>Ascomycota</taxon>
        <taxon>Pezizomycotina</taxon>
        <taxon>Sordariomycetes</taxon>
        <taxon>Xylariomycetidae</taxon>
        <taxon>Amphisphaeriales</taxon>
        <taxon>Sporocadaceae</taxon>
        <taxon>Truncatella</taxon>
    </lineage>
</organism>
<evidence type="ECO:0000313" key="1">
    <source>
        <dbReference type="EMBL" id="KAH6654258.1"/>
    </source>
</evidence>
<dbReference type="RefSeq" id="XP_045958528.1">
    <property type="nucleotide sequence ID" value="XM_046095895.1"/>
</dbReference>
<proteinExistence type="predicted"/>
<sequence>MLRRDLAYHSRVPIPVSAIRIEQLGVGRAKFISLHVHSRTGRRFECPVQSLTETHCTAVLEFRNTFCRQVRKKQRALARQHQAHLKLLNLIFHMKLMSSDFLTTFTHQCMRQKPRLFRTKNN</sequence>
<keyword evidence="2" id="KW-1185">Reference proteome</keyword>